<evidence type="ECO:0008006" key="4">
    <source>
        <dbReference type="Google" id="ProtNLM"/>
    </source>
</evidence>
<dbReference type="AlphaFoldDB" id="A0A6V8QTQ2"/>
<dbReference type="InterPro" id="IPR046347">
    <property type="entry name" value="bZIP_sf"/>
</dbReference>
<feature type="region of interest" description="Disordered" evidence="1">
    <location>
        <begin position="109"/>
        <end position="128"/>
    </location>
</feature>
<reference evidence="2 3" key="1">
    <citation type="submission" date="2020-07" db="EMBL/GenBank/DDBJ databases">
        <title>Trichoderma asperellum IC-1 whole genome shotgun sequence.</title>
        <authorList>
            <person name="Kanamasa S."/>
            <person name="Takahashi H."/>
        </authorList>
    </citation>
    <scope>NUCLEOTIDE SEQUENCE [LARGE SCALE GENOMIC DNA]</scope>
    <source>
        <strain evidence="2 3">IC-1</strain>
    </source>
</reference>
<proteinExistence type="predicted"/>
<protein>
    <recommendedName>
        <fullName evidence="4">BZIP domain-containing protein</fullName>
    </recommendedName>
</protein>
<sequence length="342" mass="38235">MPRSSSGEPAKPSKRKGTRSVSTLTPAQLARKRANDREAQRAIRARTKEHIERLERELAELKGVQSRDRKVQELLRRNKILEEEIARLREHLGYTATESSYSSNAAVYDGDLSSSSGAVPSPRVSPLPSSDFHQIPDYAQQSYGHITSATSEPWPATVPPNPVLGNIPSPSSPAHGDEYNVGYIPTSVPTSMMPSSMKEIKQDYDEIDHNSQYTFVPIFLIMAATNNSSLFQADSDSAHQPCITYHSLICSSNTSTSTSTRILSHTRNTHPNTSRSHSKRRRHHNLHCTRTLIKARHQPTLRTARRLTHHYSSEVSGTTRTLCIRRQIEPRAENHAIATGFQ</sequence>
<evidence type="ECO:0000313" key="3">
    <source>
        <dbReference type="Proteomes" id="UP000517252"/>
    </source>
</evidence>
<dbReference type="Gene3D" id="1.20.5.170">
    <property type="match status" value="1"/>
</dbReference>
<gene>
    <name evidence="2" type="ORF">TASIC1_0004004200</name>
</gene>
<dbReference type="CDD" id="cd14688">
    <property type="entry name" value="bZIP_YAP"/>
    <property type="match status" value="1"/>
</dbReference>
<dbReference type="OrthoDB" id="3535998at2759"/>
<dbReference type="GO" id="GO:0003700">
    <property type="term" value="F:DNA-binding transcription factor activity"/>
    <property type="evidence" value="ECO:0007669"/>
    <property type="project" value="InterPro"/>
</dbReference>
<accession>A0A6V8QTQ2</accession>
<organism evidence="2 3">
    <name type="scientific">Trichoderma asperellum</name>
    <name type="common">Filamentous fungus</name>
    <dbReference type="NCBI Taxonomy" id="101201"/>
    <lineage>
        <taxon>Eukaryota</taxon>
        <taxon>Fungi</taxon>
        <taxon>Dikarya</taxon>
        <taxon>Ascomycota</taxon>
        <taxon>Pezizomycotina</taxon>
        <taxon>Sordariomycetes</taxon>
        <taxon>Hypocreomycetidae</taxon>
        <taxon>Hypocreales</taxon>
        <taxon>Hypocreaceae</taxon>
        <taxon>Trichoderma</taxon>
    </lineage>
</organism>
<dbReference type="SUPFAM" id="SSF57959">
    <property type="entry name" value="Leucine zipper domain"/>
    <property type="match status" value="1"/>
</dbReference>
<dbReference type="PANTHER" id="PTHR37012">
    <property type="entry name" value="B-ZIP TRANSCRIPTION FACTOR (EUROFUNG)-RELATED"/>
    <property type="match status" value="1"/>
</dbReference>
<evidence type="ECO:0000256" key="1">
    <source>
        <dbReference type="SAM" id="MobiDB-lite"/>
    </source>
</evidence>
<name>A0A6V8QTQ2_TRIAP</name>
<feature type="region of interest" description="Disordered" evidence="1">
    <location>
        <begin position="260"/>
        <end position="284"/>
    </location>
</feature>
<dbReference type="EMBL" id="BLZH01000004">
    <property type="protein sequence ID" value="GFP54418.1"/>
    <property type="molecule type" value="Genomic_DNA"/>
</dbReference>
<dbReference type="Proteomes" id="UP000517252">
    <property type="component" value="Unassembled WGS sequence"/>
</dbReference>
<feature type="compositionally biased region" description="Low complexity" evidence="1">
    <location>
        <begin position="119"/>
        <end position="128"/>
    </location>
</feature>
<dbReference type="PANTHER" id="PTHR37012:SF2">
    <property type="entry name" value="BZIP DOMAIN-CONTAINING PROTEIN-RELATED"/>
    <property type="match status" value="1"/>
</dbReference>
<feature type="region of interest" description="Disordered" evidence="1">
    <location>
        <begin position="1"/>
        <end position="40"/>
    </location>
</feature>
<comment type="caution">
    <text evidence="2">The sequence shown here is derived from an EMBL/GenBank/DDBJ whole genome shotgun (WGS) entry which is preliminary data.</text>
</comment>
<evidence type="ECO:0000313" key="2">
    <source>
        <dbReference type="EMBL" id="GFP54418.1"/>
    </source>
</evidence>